<dbReference type="InterPro" id="IPR038765">
    <property type="entry name" value="Papain-like_cys_pep_sf"/>
</dbReference>
<dbReference type="Pfam" id="PF00877">
    <property type="entry name" value="NLPC_P60"/>
    <property type="match status" value="1"/>
</dbReference>
<dbReference type="PANTHER" id="PTHR47359:SF3">
    <property type="entry name" value="NLP_P60 DOMAIN-CONTAINING PROTEIN-RELATED"/>
    <property type="match status" value="1"/>
</dbReference>
<proteinExistence type="inferred from homology"/>
<feature type="domain" description="NlpC/P60" evidence="6">
    <location>
        <begin position="592"/>
        <end position="727"/>
    </location>
</feature>
<dbReference type="EMBL" id="JAUMKJ010000060">
    <property type="protein sequence ID" value="MDO3681288.1"/>
    <property type="molecule type" value="Genomic_DNA"/>
</dbReference>
<comment type="similarity">
    <text evidence="1">Belongs to the peptidase C40 family.</text>
</comment>
<dbReference type="PANTHER" id="PTHR47359">
    <property type="entry name" value="PEPTIDOGLYCAN DL-ENDOPEPTIDASE CWLO"/>
    <property type="match status" value="1"/>
</dbReference>
<comment type="caution">
    <text evidence="7">The sequence shown here is derived from an EMBL/GenBank/DDBJ whole genome shotgun (WGS) entry which is preliminary data.</text>
</comment>
<accession>A0ABT8VJW5</accession>
<feature type="compositionally biased region" description="Basic and acidic residues" evidence="5">
    <location>
        <begin position="554"/>
        <end position="578"/>
    </location>
</feature>
<dbReference type="RefSeq" id="WP_302881162.1">
    <property type="nucleotide sequence ID" value="NZ_JAUMKJ010000060.1"/>
</dbReference>
<dbReference type="Gene3D" id="3.90.1720.10">
    <property type="entry name" value="endopeptidase domain like (from Nostoc punctiforme)"/>
    <property type="match status" value="1"/>
</dbReference>
<organism evidence="7 8">
    <name type="scientific">Paenibacillus ehimensis</name>
    <dbReference type="NCBI Taxonomy" id="79264"/>
    <lineage>
        <taxon>Bacteria</taxon>
        <taxon>Bacillati</taxon>
        <taxon>Bacillota</taxon>
        <taxon>Bacilli</taxon>
        <taxon>Bacillales</taxon>
        <taxon>Paenibacillaceae</taxon>
        <taxon>Paenibacillus</taxon>
    </lineage>
</organism>
<keyword evidence="2" id="KW-0645">Protease</keyword>
<evidence type="ECO:0000313" key="8">
    <source>
        <dbReference type="Proteomes" id="UP001168883"/>
    </source>
</evidence>
<name>A0ABT8VJW5_9BACL</name>
<evidence type="ECO:0000256" key="3">
    <source>
        <dbReference type="ARBA" id="ARBA00022801"/>
    </source>
</evidence>
<feature type="region of interest" description="Disordered" evidence="5">
    <location>
        <begin position="554"/>
        <end position="594"/>
    </location>
</feature>
<keyword evidence="3" id="KW-0378">Hydrolase</keyword>
<feature type="compositionally biased region" description="Polar residues" evidence="5">
    <location>
        <begin position="579"/>
        <end position="591"/>
    </location>
</feature>
<dbReference type="PROSITE" id="PS51935">
    <property type="entry name" value="NLPC_P60"/>
    <property type="match status" value="1"/>
</dbReference>
<evidence type="ECO:0000256" key="4">
    <source>
        <dbReference type="ARBA" id="ARBA00022807"/>
    </source>
</evidence>
<reference evidence="7" key="1">
    <citation type="submission" date="2023-07" db="EMBL/GenBank/DDBJ databases">
        <authorList>
            <person name="Aktuganov G."/>
            <person name="Boyko T."/>
            <person name="Delegan Y."/>
            <person name="Galimzianova N."/>
            <person name="Gilvanova E."/>
            <person name="Korobov V."/>
            <person name="Kuzmina L."/>
            <person name="Melentiev A."/>
            <person name="Milman P."/>
            <person name="Ryabova A."/>
            <person name="Stupak E."/>
            <person name="Yasakov T."/>
            <person name="Zharikova N."/>
            <person name="Zhurenko E."/>
        </authorList>
    </citation>
    <scope>NUCLEOTIDE SEQUENCE</scope>
    <source>
        <strain evidence="7">IB-739</strain>
    </source>
</reference>
<gene>
    <name evidence="7" type="ORF">Q3C12_30270</name>
</gene>
<dbReference type="SUPFAM" id="SSF54001">
    <property type="entry name" value="Cysteine proteinases"/>
    <property type="match status" value="1"/>
</dbReference>
<evidence type="ECO:0000256" key="1">
    <source>
        <dbReference type="ARBA" id="ARBA00007074"/>
    </source>
</evidence>
<feature type="compositionally biased region" description="Basic and acidic residues" evidence="5">
    <location>
        <begin position="131"/>
        <end position="146"/>
    </location>
</feature>
<evidence type="ECO:0000313" key="7">
    <source>
        <dbReference type="EMBL" id="MDO3681288.1"/>
    </source>
</evidence>
<dbReference type="InterPro" id="IPR000064">
    <property type="entry name" value="NLP_P60_dom"/>
</dbReference>
<keyword evidence="8" id="KW-1185">Reference proteome</keyword>
<dbReference type="Proteomes" id="UP001168883">
    <property type="component" value="Unassembled WGS sequence"/>
</dbReference>
<evidence type="ECO:0000256" key="2">
    <source>
        <dbReference type="ARBA" id="ARBA00022670"/>
    </source>
</evidence>
<evidence type="ECO:0000259" key="6">
    <source>
        <dbReference type="PROSITE" id="PS51935"/>
    </source>
</evidence>
<evidence type="ECO:0000256" key="5">
    <source>
        <dbReference type="SAM" id="MobiDB-lite"/>
    </source>
</evidence>
<sequence>MPKATTGAQVLEREPTKEEMIAEWKRSMSEGVDPFIVIPNGWDTPEDARRKAGNEMIWEAKKIRAQADAEKNAIEKQRLIDKADVLATTGRKMGGVISREINQELARNIVANERILDARMAWLDAQKKGDEAGKKQAEQDAGEARKLGGTIPNCDTEEMKRMVGNQMILSAKILWAEAHKEHNQANKETAEKLAAEGRAMGGTITLQDDLADAQRMVGNEMIWGAKQIWADPKQANGDANQAVASAAYAREHMGGTITIDHSIEEAERVVADNRSHTPSKYGNSKGRAWNGVFNKAEWENHAQFFYDTDQKAGGDKWANDNLFLAELILYGSPKEAEWAKNNINKVTKSSEESANDATDLVTIAQNVIFGNEGDYGTVVDNDNGALSIGKIQWHADRAFDLLNKIKNLDTSQGHMEIQKILEGTSLFSELSQDRSTWGARIITDKREHDALKKLLTTPWGKQVQDQQAREDVQGYLDSGKNQQGITDKQALIYFSDLYNQSPKRAVEVVRSISGAVTLDSIHAAALENNVMGQYENRRNATYNNIKNYKFETTDSKSKTTEITETKPKDTDIKPKETAESIQKATNGSSSSDAKRKAIVNQATKWIGQIEYLLENGTSTTINFNTSPKPSVMDCSAFTSSVFLTELNINIGRSTGVQIERGKVVSDYQLGDLVFTGNGGHVGIYAGKDAAGDDIMVHEGPKTSNSDGNVKITKLKYMGTIAGVRRIIQDDGSIVN</sequence>
<keyword evidence="4" id="KW-0788">Thiol protease</keyword>
<feature type="region of interest" description="Disordered" evidence="5">
    <location>
        <begin position="131"/>
        <end position="153"/>
    </location>
</feature>
<protein>
    <submittedName>
        <fullName evidence="7">NlpC/P60 family protein</fullName>
    </submittedName>
</protein>
<dbReference type="InterPro" id="IPR051794">
    <property type="entry name" value="PG_Endopeptidase_C40"/>
</dbReference>